<keyword evidence="3" id="KW-1185">Reference proteome</keyword>
<accession>A0AAD7ZPL7</accession>
<evidence type="ECO:0000313" key="3">
    <source>
        <dbReference type="Proteomes" id="UP001233999"/>
    </source>
</evidence>
<organism evidence="2 3">
    <name type="scientific">Diploptera punctata</name>
    <name type="common">Pacific beetle cockroach</name>
    <dbReference type="NCBI Taxonomy" id="6984"/>
    <lineage>
        <taxon>Eukaryota</taxon>
        <taxon>Metazoa</taxon>
        <taxon>Ecdysozoa</taxon>
        <taxon>Arthropoda</taxon>
        <taxon>Hexapoda</taxon>
        <taxon>Insecta</taxon>
        <taxon>Pterygota</taxon>
        <taxon>Neoptera</taxon>
        <taxon>Polyneoptera</taxon>
        <taxon>Dictyoptera</taxon>
        <taxon>Blattodea</taxon>
        <taxon>Blaberoidea</taxon>
        <taxon>Blaberidae</taxon>
        <taxon>Diplopterinae</taxon>
        <taxon>Diploptera</taxon>
    </lineage>
</organism>
<dbReference type="AlphaFoldDB" id="A0AAD7ZPL7"/>
<evidence type="ECO:0000256" key="1">
    <source>
        <dbReference type="SAM" id="SignalP"/>
    </source>
</evidence>
<name>A0AAD7ZPL7_DIPPU</name>
<feature type="non-terminal residue" evidence="2">
    <location>
        <position position="62"/>
    </location>
</feature>
<dbReference type="Proteomes" id="UP001233999">
    <property type="component" value="Unassembled WGS sequence"/>
</dbReference>
<protein>
    <submittedName>
        <fullName evidence="2">Uncharacterized protein</fullName>
    </submittedName>
</protein>
<reference evidence="2" key="1">
    <citation type="journal article" date="2023" name="IScience">
        <title>Live-bearing cockroach genome reveals convergent evolutionary mechanisms linked to viviparity in insects and beyond.</title>
        <authorList>
            <person name="Fouks B."/>
            <person name="Harrison M.C."/>
            <person name="Mikhailova A.A."/>
            <person name="Marchal E."/>
            <person name="English S."/>
            <person name="Carruthers M."/>
            <person name="Jennings E.C."/>
            <person name="Chiamaka E.L."/>
            <person name="Frigard R.A."/>
            <person name="Pippel M."/>
            <person name="Attardo G.M."/>
            <person name="Benoit J.B."/>
            <person name="Bornberg-Bauer E."/>
            <person name="Tobe S.S."/>
        </authorList>
    </citation>
    <scope>NUCLEOTIDE SEQUENCE</scope>
    <source>
        <strain evidence="2">Stay&amp;Tobe</strain>
    </source>
</reference>
<evidence type="ECO:0000313" key="2">
    <source>
        <dbReference type="EMBL" id="KAJ9584495.1"/>
    </source>
</evidence>
<sequence length="62" mass="7381">PMYFIGRRSLLLLLRVRVLQENPYGLLNQTLRDIQNDVDFINRLLVHAVRYDLISLDIEKIN</sequence>
<comment type="caution">
    <text evidence="2">The sequence shown here is derived from an EMBL/GenBank/DDBJ whole genome shotgun (WGS) entry which is preliminary data.</text>
</comment>
<feature type="non-terminal residue" evidence="2">
    <location>
        <position position="1"/>
    </location>
</feature>
<feature type="chain" id="PRO_5042258987" evidence="1">
    <location>
        <begin position="21"/>
        <end position="62"/>
    </location>
</feature>
<dbReference type="EMBL" id="JASPKZ010007401">
    <property type="protein sequence ID" value="KAJ9584495.1"/>
    <property type="molecule type" value="Genomic_DNA"/>
</dbReference>
<proteinExistence type="predicted"/>
<reference evidence="2" key="2">
    <citation type="submission" date="2023-05" db="EMBL/GenBank/DDBJ databases">
        <authorList>
            <person name="Fouks B."/>
        </authorList>
    </citation>
    <scope>NUCLEOTIDE SEQUENCE</scope>
    <source>
        <strain evidence="2">Stay&amp;Tobe</strain>
        <tissue evidence="2">Testes</tissue>
    </source>
</reference>
<feature type="signal peptide" evidence="1">
    <location>
        <begin position="1"/>
        <end position="20"/>
    </location>
</feature>
<gene>
    <name evidence="2" type="ORF">L9F63_021164</name>
</gene>
<keyword evidence="1" id="KW-0732">Signal</keyword>